<dbReference type="Pfam" id="PF00593">
    <property type="entry name" value="TonB_dep_Rec_b-barrel"/>
    <property type="match status" value="1"/>
</dbReference>
<dbReference type="Pfam" id="PF07660">
    <property type="entry name" value="STN"/>
    <property type="match status" value="1"/>
</dbReference>
<dbReference type="GO" id="GO:0015344">
    <property type="term" value="F:siderophore uptake transmembrane transporter activity"/>
    <property type="evidence" value="ECO:0007669"/>
    <property type="project" value="TreeGrafter"/>
</dbReference>
<dbReference type="InterPro" id="IPR010105">
    <property type="entry name" value="TonB_sidphr_rcpt"/>
</dbReference>
<dbReference type="InterPro" id="IPR039426">
    <property type="entry name" value="TonB-dep_rcpt-like"/>
</dbReference>
<organism evidence="19 20">
    <name type="scientific">Janthinobacterium violaceinigrum</name>
    <dbReference type="NCBI Taxonomy" id="2654252"/>
    <lineage>
        <taxon>Bacteria</taxon>
        <taxon>Pseudomonadati</taxon>
        <taxon>Pseudomonadota</taxon>
        <taxon>Betaproteobacteria</taxon>
        <taxon>Burkholderiales</taxon>
        <taxon>Oxalobacteraceae</taxon>
        <taxon>Janthinobacterium</taxon>
    </lineage>
</organism>
<dbReference type="EMBL" id="WFLI01000014">
    <property type="protein sequence ID" value="KAB8064249.1"/>
    <property type="molecule type" value="Genomic_DNA"/>
</dbReference>
<evidence type="ECO:0000256" key="15">
    <source>
        <dbReference type="PROSITE-ProRule" id="PRU10144"/>
    </source>
</evidence>
<dbReference type="AlphaFoldDB" id="A0A6I1I3Q1"/>
<keyword evidence="10 16" id="KW-0798">TonB box</keyword>
<dbReference type="RefSeq" id="WP_152283026.1">
    <property type="nucleotide sequence ID" value="NZ_WFLI01000014.1"/>
</dbReference>
<dbReference type="Gene3D" id="3.55.50.30">
    <property type="match status" value="1"/>
</dbReference>
<feature type="signal peptide" evidence="17">
    <location>
        <begin position="1"/>
        <end position="33"/>
    </location>
</feature>
<accession>A0A6I1I3Q1</accession>
<evidence type="ECO:0000256" key="14">
    <source>
        <dbReference type="PROSITE-ProRule" id="PRU01360"/>
    </source>
</evidence>
<evidence type="ECO:0000256" key="17">
    <source>
        <dbReference type="SAM" id="SignalP"/>
    </source>
</evidence>
<keyword evidence="13 14" id="KW-0998">Cell outer membrane</keyword>
<dbReference type="SMART" id="SM00965">
    <property type="entry name" value="STN"/>
    <property type="match status" value="1"/>
</dbReference>
<keyword evidence="20" id="KW-1185">Reference proteome</keyword>
<evidence type="ECO:0000256" key="1">
    <source>
        <dbReference type="ARBA" id="ARBA00004571"/>
    </source>
</evidence>
<comment type="caution">
    <text evidence="19">The sequence shown here is derived from an EMBL/GenBank/DDBJ whole genome shotgun (WGS) entry which is preliminary data.</text>
</comment>
<dbReference type="InterPro" id="IPR012910">
    <property type="entry name" value="Plug_dom"/>
</dbReference>
<evidence type="ECO:0000256" key="11">
    <source>
        <dbReference type="ARBA" id="ARBA00023136"/>
    </source>
</evidence>
<dbReference type="InterPro" id="IPR000531">
    <property type="entry name" value="Beta-barrel_TonB"/>
</dbReference>
<feature type="domain" description="Secretin/TonB short N-terminal" evidence="18">
    <location>
        <begin position="63"/>
        <end position="114"/>
    </location>
</feature>
<evidence type="ECO:0000256" key="8">
    <source>
        <dbReference type="ARBA" id="ARBA00023004"/>
    </source>
</evidence>
<dbReference type="GO" id="GO:0038023">
    <property type="term" value="F:signaling receptor activity"/>
    <property type="evidence" value="ECO:0007669"/>
    <property type="project" value="InterPro"/>
</dbReference>
<keyword evidence="8" id="KW-0408">Iron</keyword>
<dbReference type="Pfam" id="PF07715">
    <property type="entry name" value="Plug"/>
    <property type="match status" value="1"/>
</dbReference>
<evidence type="ECO:0000259" key="18">
    <source>
        <dbReference type="SMART" id="SM00965"/>
    </source>
</evidence>
<keyword evidence="12 19" id="KW-0675">Receptor</keyword>
<reference evidence="19 20" key="1">
    <citation type="submission" date="2019-10" db="EMBL/GenBank/DDBJ databases">
        <title>Three novel species isolated from a subtropical stream in China.</title>
        <authorList>
            <person name="Lu H."/>
        </authorList>
    </citation>
    <scope>NUCLEOTIDE SEQUENCE [LARGE SCALE GENOMIC DNA]</scope>
    <source>
        <strain evidence="19 20">FT13W</strain>
    </source>
</reference>
<dbReference type="SUPFAM" id="SSF56935">
    <property type="entry name" value="Porins"/>
    <property type="match status" value="1"/>
</dbReference>
<evidence type="ECO:0000256" key="5">
    <source>
        <dbReference type="ARBA" id="ARBA00022496"/>
    </source>
</evidence>
<name>A0A6I1I3Q1_9BURK</name>
<dbReference type="Gene3D" id="2.170.130.10">
    <property type="entry name" value="TonB-dependent receptor, plug domain"/>
    <property type="match status" value="1"/>
</dbReference>
<keyword evidence="5" id="KW-0410">Iron transport</keyword>
<dbReference type="PANTHER" id="PTHR32552:SF68">
    <property type="entry name" value="FERRICHROME OUTER MEMBRANE TRANSPORTER_PHAGE RECEPTOR"/>
    <property type="match status" value="1"/>
</dbReference>
<dbReference type="CDD" id="cd01347">
    <property type="entry name" value="ligand_gated_channel"/>
    <property type="match status" value="1"/>
</dbReference>
<dbReference type="Gene3D" id="2.40.170.20">
    <property type="entry name" value="TonB-dependent receptor, beta-barrel domain"/>
    <property type="match status" value="1"/>
</dbReference>
<dbReference type="PROSITE" id="PS01156">
    <property type="entry name" value="TONB_DEPENDENT_REC_2"/>
    <property type="match status" value="1"/>
</dbReference>
<evidence type="ECO:0000313" key="20">
    <source>
        <dbReference type="Proteomes" id="UP000468717"/>
    </source>
</evidence>
<dbReference type="GO" id="GO:0015891">
    <property type="term" value="P:siderophore transport"/>
    <property type="evidence" value="ECO:0007669"/>
    <property type="project" value="InterPro"/>
</dbReference>
<keyword evidence="9" id="KW-0406">Ion transport</keyword>
<keyword evidence="3 14" id="KW-0813">Transport</keyword>
<evidence type="ECO:0000256" key="6">
    <source>
        <dbReference type="ARBA" id="ARBA00022692"/>
    </source>
</evidence>
<evidence type="ECO:0000256" key="13">
    <source>
        <dbReference type="ARBA" id="ARBA00023237"/>
    </source>
</evidence>
<dbReference type="InterPro" id="IPR037066">
    <property type="entry name" value="Plug_dom_sf"/>
</dbReference>
<dbReference type="InterPro" id="IPR036942">
    <property type="entry name" value="Beta-barrel_TonB_sf"/>
</dbReference>
<protein>
    <submittedName>
        <fullName evidence="19">TonB-dependent siderophore receptor</fullName>
    </submittedName>
</protein>
<keyword evidence="11 14" id="KW-0472">Membrane</keyword>
<evidence type="ECO:0000256" key="9">
    <source>
        <dbReference type="ARBA" id="ARBA00023065"/>
    </source>
</evidence>
<evidence type="ECO:0000256" key="4">
    <source>
        <dbReference type="ARBA" id="ARBA00022452"/>
    </source>
</evidence>
<dbReference type="InterPro" id="IPR010917">
    <property type="entry name" value="TonB_rcpt_CS"/>
</dbReference>
<dbReference type="PROSITE" id="PS52016">
    <property type="entry name" value="TONB_DEPENDENT_REC_3"/>
    <property type="match status" value="1"/>
</dbReference>
<comment type="similarity">
    <text evidence="2 14 16">Belongs to the TonB-dependent receptor family.</text>
</comment>
<sequence length="801" mass="85967">MPLFPSRLPFARRLLPLSLAAALLAMPAMYAMAAAAGDAPRSFRIAAAPLGQALRQFAGQAGILLSAEGSLTQGKRSGGLNGTLSIPQGLQQLLAGTGLVAVQLPDGSYIVRLAPPPVRADLDGVGAGLQVLAPVTVQGSGDDGYRRLGSSAASRNDTALHDTPQAVSVVSRELIRDQDMRTLADAMRYMPGVGTAAGEGNRDTAVMRGNSSTSDFYLDGMRDDVQYYRDFYNIEAVEAIKGPNALVFGHGGGGGVINRTTKQPQWVDGGEATLSLGVWRNGRAAIDLQQVVGSDVAVRINAMAENSGSFRQGVKVRRSAVNPVVAWRLSPRTSVQASYEHFRDDRVTDRGLPSYRGRPFDTDPSTFFGIAGSSPSWAYIDALGVSVEHAFAGGAVLRNRTRLADYDKLYQNAFPGPVSADGASVTVLAYNSATRRRNLFNQTDVEWTVTAGVVQHRLTAGGELGRQTTDNLRNTGYFTTLGEGVTHISLPTSQPVTDLPVTFHPSATDADNHGVADTAALYLQDQVRFSPRWQAIAGLRYERFAVDFLNRRNGARIARTDAPWSPRAALIYQPVPALSLYASVSQSFLPRAGEQLASLTPSNAVFEPERFRNVEAGVKWDATADLSASAALYRLARSKVAVTDPNDATRAVLVDGQRSEGLELEVKGKVQPGWSIAGGYAWQRAVLTATQSASALEGATVAHVPRHSLSLWNRYDFSPAWGAALGIIARSAVYASVSNTVALPGFARADGALYFKPQEKFQLQLNVENLFNRKYFASAHSNDNIAPGSPRALRMTALWRF</sequence>
<gene>
    <name evidence="19" type="ORF">GCN75_13740</name>
</gene>
<dbReference type="Proteomes" id="UP000468717">
    <property type="component" value="Unassembled WGS sequence"/>
</dbReference>
<evidence type="ECO:0000256" key="10">
    <source>
        <dbReference type="ARBA" id="ARBA00023077"/>
    </source>
</evidence>
<evidence type="ECO:0000256" key="2">
    <source>
        <dbReference type="ARBA" id="ARBA00009810"/>
    </source>
</evidence>
<comment type="subcellular location">
    <subcellularLocation>
        <location evidence="1 14">Cell outer membrane</location>
        <topology evidence="1 14">Multi-pass membrane protein</topology>
    </subcellularLocation>
</comment>
<dbReference type="NCBIfam" id="TIGR01783">
    <property type="entry name" value="TonB-siderophor"/>
    <property type="match status" value="1"/>
</dbReference>
<keyword evidence="7 17" id="KW-0732">Signal</keyword>
<evidence type="ECO:0000313" key="19">
    <source>
        <dbReference type="EMBL" id="KAB8064249.1"/>
    </source>
</evidence>
<evidence type="ECO:0000256" key="3">
    <source>
        <dbReference type="ARBA" id="ARBA00022448"/>
    </source>
</evidence>
<proteinExistence type="inferred from homology"/>
<dbReference type="PANTHER" id="PTHR32552">
    <property type="entry name" value="FERRICHROME IRON RECEPTOR-RELATED"/>
    <property type="match status" value="1"/>
</dbReference>
<evidence type="ECO:0000256" key="16">
    <source>
        <dbReference type="RuleBase" id="RU003357"/>
    </source>
</evidence>
<dbReference type="GO" id="GO:0009279">
    <property type="term" value="C:cell outer membrane"/>
    <property type="evidence" value="ECO:0007669"/>
    <property type="project" value="UniProtKB-SubCell"/>
</dbReference>
<feature type="short sequence motif" description="TonB C-terminal box" evidence="15">
    <location>
        <begin position="784"/>
        <end position="801"/>
    </location>
</feature>
<evidence type="ECO:0000256" key="7">
    <source>
        <dbReference type="ARBA" id="ARBA00022729"/>
    </source>
</evidence>
<evidence type="ECO:0000256" key="12">
    <source>
        <dbReference type="ARBA" id="ARBA00023170"/>
    </source>
</evidence>
<keyword evidence="6 14" id="KW-0812">Transmembrane</keyword>
<feature type="chain" id="PRO_5026136543" evidence="17">
    <location>
        <begin position="34"/>
        <end position="801"/>
    </location>
</feature>
<dbReference type="InterPro" id="IPR011662">
    <property type="entry name" value="Secretin/TonB_short_N"/>
</dbReference>
<keyword evidence="4 14" id="KW-1134">Transmembrane beta strand</keyword>